<accession>M3GPY3</accession>
<proteinExistence type="predicted"/>
<dbReference type="Proteomes" id="UP000011776">
    <property type="component" value="Unassembled WGS sequence"/>
</dbReference>
<dbReference type="EMBL" id="AFME02000361">
    <property type="protein sequence ID" value="EMG08668.1"/>
    <property type="molecule type" value="Genomic_DNA"/>
</dbReference>
<dbReference type="BioCyc" id="LINT1001599:G11K9-4968-MONOMER"/>
<organism evidence="1 2">
    <name type="scientific">Leptospira interrogans serovar Grippotyphosa str. LT2186</name>
    <dbReference type="NCBI Taxonomy" id="1001599"/>
    <lineage>
        <taxon>Bacteria</taxon>
        <taxon>Pseudomonadati</taxon>
        <taxon>Spirochaetota</taxon>
        <taxon>Spirochaetia</taxon>
        <taxon>Leptospirales</taxon>
        <taxon>Leptospiraceae</taxon>
        <taxon>Leptospira</taxon>
    </lineage>
</organism>
<sequence length="59" mass="7108">MIQKFLKELSHKFFEVSRPAFRLNFIFDKNRNHIIKYEYTNSRIKQLSSQISNTARTTA</sequence>
<reference evidence="1 2" key="1">
    <citation type="submission" date="2013-02" db="EMBL/GenBank/DDBJ databases">
        <authorList>
            <person name="Harkins D.M."/>
            <person name="Durkin A.S."/>
            <person name="Brinkac L.M."/>
            <person name="Haft D.H."/>
            <person name="Selengut J.D."/>
            <person name="Sanka R."/>
            <person name="DePew J."/>
            <person name="Purushe J."/>
            <person name="Tulsiani S.M."/>
            <person name="Graham G.C."/>
            <person name="Burns M.-A."/>
            <person name="Dohnt M.F."/>
            <person name="Smythe L.D."/>
            <person name="McKay D.B."/>
            <person name="Craig S.B."/>
            <person name="Vinetz J.M."/>
            <person name="Sutton G.G."/>
            <person name="Nierman W.C."/>
            <person name="Fouts D.E."/>
        </authorList>
    </citation>
    <scope>NUCLEOTIDE SEQUENCE [LARGE SCALE GENOMIC DNA]</scope>
    <source>
        <strain evidence="1 2">LT2186</strain>
    </source>
</reference>
<dbReference type="AlphaFoldDB" id="M3GPY3"/>
<gene>
    <name evidence="1" type="ORF">LEP1GSC151_5611</name>
</gene>
<name>M3GPY3_LEPIR</name>
<evidence type="ECO:0000313" key="1">
    <source>
        <dbReference type="EMBL" id="EMG08668.1"/>
    </source>
</evidence>
<protein>
    <submittedName>
        <fullName evidence="1">Uncharacterized protein</fullName>
    </submittedName>
</protein>
<evidence type="ECO:0000313" key="2">
    <source>
        <dbReference type="Proteomes" id="UP000011776"/>
    </source>
</evidence>
<comment type="caution">
    <text evidence="1">The sequence shown here is derived from an EMBL/GenBank/DDBJ whole genome shotgun (WGS) entry which is preliminary data.</text>
</comment>